<dbReference type="AlphaFoldDB" id="A0A180FXM1"/>
<protein>
    <recommendedName>
        <fullName evidence="1">DUF8040 domain-containing protein</fullName>
    </recommendedName>
</protein>
<dbReference type="EnsemblFungi" id="PTTG_30717-t43_1">
    <property type="protein sequence ID" value="PTTG_30717-t43_1-p1"/>
    <property type="gene ID" value="PTTG_30717"/>
</dbReference>
<dbReference type="Proteomes" id="UP000005240">
    <property type="component" value="Unassembled WGS sequence"/>
</dbReference>
<proteinExistence type="predicted"/>
<evidence type="ECO:0000313" key="2">
    <source>
        <dbReference type="EMBL" id="OAV85186.1"/>
    </source>
</evidence>
<evidence type="ECO:0000313" key="3">
    <source>
        <dbReference type="EnsemblFungi" id="PTTG_30717-t43_1-p1"/>
    </source>
</evidence>
<dbReference type="OrthoDB" id="2505551at2759"/>
<gene>
    <name evidence="2" type="ORF">PTTG_30717</name>
</gene>
<sequence length="132" mass="15419">MARPNMLQKQKQHQLRRKRMALFIIILIGLHQWSKTIKQPYNDSILTGDAYVRHILNGNQLRAQAMFRISIDVFRICSDELLSINCEPVSKLVSMDKQLAIFLYIVGQNATNRQTQDRFQHSGETISQIFHH</sequence>
<dbReference type="InterPro" id="IPR058353">
    <property type="entry name" value="DUF8040"/>
</dbReference>
<name>A0A180FXM1_PUCT1</name>
<evidence type="ECO:0000259" key="1">
    <source>
        <dbReference type="Pfam" id="PF26138"/>
    </source>
</evidence>
<reference evidence="2" key="1">
    <citation type="submission" date="2009-11" db="EMBL/GenBank/DDBJ databases">
        <authorList>
            <consortium name="The Broad Institute Genome Sequencing Platform"/>
            <person name="Ward D."/>
            <person name="Feldgarden M."/>
            <person name="Earl A."/>
            <person name="Young S.K."/>
            <person name="Zeng Q."/>
            <person name="Koehrsen M."/>
            <person name="Alvarado L."/>
            <person name="Berlin A."/>
            <person name="Bochicchio J."/>
            <person name="Borenstein D."/>
            <person name="Chapman S.B."/>
            <person name="Chen Z."/>
            <person name="Engels R."/>
            <person name="Freedman E."/>
            <person name="Gellesch M."/>
            <person name="Goldberg J."/>
            <person name="Griggs A."/>
            <person name="Gujja S."/>
            <person name="Heilman E."/>
            <person name="Heiman D."/>
            <person name="Hepburn T."/>
            <person name="Howarth C."/>
            <person name="Jen D."/>
            <person name="Larson L."/>
            <person name="Lewis B."/>
            <person name="Mehta T."/>
            <person name="Park D."/>
            <person name="Pearson M."/>
            <person name="Roberts A."/>
            <person name="Saif S."/>
            <person name="Shea T."/>
            <person name="Shenoy N."/>
            <person name="Sisk P."/>
            <person name="Stolte C."/>
            <person name="Sykes S."/>
            <person name="Thomson T."/>
            <person name="Walk T."/>
            <person name="White J."/>
            <person name="Yandava C."/>
            <person name="Izard J."/>
            <person name="Baranova O.V."/>
            <person name="Blanton J.M."/>
            <person name="Tanner A.C."/>
            <person name="Dewhirst F.E."/>
            <person name="Haas B."/>
            <person name="Nusbaum C."/>
            <person name="Birren B."/>
        </authorList>
    </citation>
    <scope>NUCLEOTIDE SEQUENCE [LARGE SCALE GENOMIC DNA]</scope>
    <source>
        <strain evidence="2">1-1 BBBD Race 1</strain>
    </source>
</reference>
<evidence type="ECO:0000313" key="4">
    <source>
        <dbReference type="Proteomes" id="UP000005240"/>
    </source>
</evidence>
<dbReference type="Pfam" id="PF26138">
    <property type="entry name" value="DUF8040"/>
    <property type="match status" value="1"/>
</dbReference>
<reference evidence="2" key="2">
    <citation type="submission" date="2016-05" db="EMBL/GenBank/DDBJ databases">
        <title>Comparative analysis highlights variable genome content of wheat rusts and divergence of the mating loci.</title>
        <authorList>
            <person name="Cuomo C.A."/>
            <person name="Bakkeren G."/>
            <person name="Szabo L."/>
            <person name="Khalil H."/>
            <person name="Joly D."/>
            <person name="Goldberg J."/>
            <person name="Young S."/>
            <person name="Zeng Q."/>
            <person name="Fellers J."/>
        </authorList>
    </citation>
    <scope>NUCLEOTIDE SEQUENCE [LARGE SCALE GENOMIC DNA]</scope>
    <source>
        <strain evidence="2">1-1 BBBD Race 1</strain>
    </source>
</reference>
<dbReference type="VEuPathDB" id="FungiDB:PTTG_30717"/>
<dbReference type="EMBL" id="ADAS02006132">
    <property type="protein sequence ID" value="OAV85186.1"/>
    <property type="molecule type" value="Genomic_DNA"/>
</dbReference>
<reference evidence="3 4" key="3">
    <citation type="journal article" date="2017" name="G3 (Bethesda)">
        <title>Comparative analysis highlights variable genome content of wheat rusts and divergence of the mating loci.</title>
        <authorList>
            <person name="Cuomo C.A."/>
            <person name="Bakkeren G."/>
            <person name="Khalil H.B."/>
            <person name="Panwar V."/>
            <person name="Joly D."/>
            <person name="Linning R."/>
            <person name="Sakthikumar S."/>
            <person name="Song X."/>
            <person name="Adiconis X."/>
            <person name="Fan L."/>
            <person name="Goldberg J.M."/>
            <person name="Levin J.Z."/>
            <person name="Young S."/>
            <person name="Zeng Q."/>
            <person name="Anikster Y."/>
            <person name="Bruce M."/>
            <person name="Wang M."/>
            <person name="Yin C."/>
            <person name="McCallum B."/>
            <person name="Szabo L.J."/>
            <person name="Hulbert S."/>
            <person name="Chen X."/>
            <person name="Fellers J.P."/>
        </authorList>
    </citation>
    <scope>NUCLEOTIDE SEQUENCE</scope>
    <source>
        <strain evidence="3">isolate 1-1 / race 1 (BBBD)</strain>
        <strain evidence="4">Isolate 1-1 / race 1 (BBBD)</strain>
    </source>
</reference>
<reference evidence="3" key="4">
    <citation type="submission" date="2025-05" db="UniProtKB">
        <authorList>
            <consortium name="EnsemblFungi"/>
        </authorList>
    </citation>
    <scope>IDENTIFICATION</scope>
    <source>
        <strain evidence="3">isolate 1-1 / race 1 (BBBD)</strain>
    </source>
</reference>
<feature type="domain" description="DUF8040" evidence="1">
    <location>
        <begin position="44"/>
        <end position="132"/>
    </location>
</feature>
<dbReference type="STRING" id="630390.A0A180FXM1"/>
<keyword evidence="4" id="KW-1185">Reference proteome</keyword>
<feature type="non-terminal residue" evidence="2">
    <location>
        <position position="132"/>
    </location>
</feature>
<accession>A0A180FXM1</accession>
<organism evidence="2">
    <name type="scientific">Puccinia triticina (isolate 1-1 / race 1 (BBBD))</name>
    <name type="common">Brown leaf rust fungus</name>
    <dbReference type="NCBI Taxonomy" id="630390"/>
    <lineage>
        <taxon>Eukaryota</taxon>
        <taxon>Fungi</taxon>
        <taxon>Dikarya</taxon>
        <taxon>Basidiomycota</taxon>
        <taxon>Pucciniomycotina</taxon>
        <taxon>Pucciniomycetes</taxon>
        <taxon>Pucciniales</taxon>
        <taxon>Pucciniaceae</taxon>
        <taxon>Puccinia</taxon>
    </lineage>
</organism>